<evidence type="ECO:0000313" key="1">
    <source>
        <dbReference type="EMBL" id="MEQ2199429.1"/>
    </source>
</evidence>
<sequence>MFAAISLACQSILSQDDSMKSVVAVNSQPTSIPLLMACTANVKTVVANPIVYLTNLTHDILQTINALNSPPHPDVVNNESVLLSQKQALKTIMDEAVHPNTSPGQWPGEETQPGLAVLLCEILTAVFLSLFVHGMATHSSNELFRIVAHPLNCNLWEESGIEREGPSCPRIVVEQESTSVFKEQFVPPEISIWDYFIAKEEVQETFIRNIFTKKPGTNQLTSFLGNSVSAPRIVVVPQPVKCLAMVCSPIRNGFLSV</sequence>
<dbReference type="PANTHER" id="PTHR13950">
    <property type="entry name" value="RABCONNECTIN-RELATED"/>
    <property type="match status" value="1"/>
</dbReference>
<gene>
    <name evidence="1" type="ORF">XENOCAPTIV_027259</name>
</gene>
<dbReference type="InterPro" id="IPR052208">
    <property type="entry name" value="DmX-like/RAVE_component"/>
</dbReference>
<dbReference type="EMBL" id="JAHRIN010025278">
    <property type="protein sequence ID" value="MEQ2199429.1"/>
    <property type="molecule type" value="Genomic_DNA"/>
</dbReference>
<comment type="caution">
    <text evidence="1">The sequence shown here is derived from an EMBL/GenBank/DDBJ whole genome shotgun (WGS) entry which is preliminary data.</text>
</comment>
<accession>A0ABV0QUA6</accession>
<organism evidence="1 2">
    <name type="scientific">Xenoophorus captivus</name>
    <dbReference type="NCBI Taxonomy" id="1517983"/>
    <lineage>
        <taxon>Eukaryota</taxon>
        <taxon>Metazoa</taxon>
        <taxon>Chordata</taxon>
        <taxon>Craniata</taxon>
        <taxon>Vertebrata</taxon>
        <taxon>Euteleostomi</taxon>
        <taxon>Actinopterygii</taxon>
        <taxon>Neopterygii</taxon>
        <taxon>Teleostei</taxon>
        <taxon>Neoteleostei</taxon>
        <taxon>Acanthomorphata</taxon>
        <taxon>Ovalentaria</taxon>
        <taxon>Atherinomorphae</taxon>
        <taxon>Cyprinodontiformes</taxon>
        <taxon>Goodeidae</taxon>
        <taxon>Xenoophorus</taxon>
    </lineage>
</organism>
<reference evidence="1 2" key="1">
    <citation type="submission" date="2021-06" db="EMBL/GenBank/DDBJ databases">
        <authorList>
            <person name="Palmer J.M."/>
        </authorList>
    </citation>
    <scope>NUCLEOTIDE SEQUENCE [LARGE SCALE GENOMIC DNA]</scope>
    <source>
        <strain evidence="1 2">XC_2019</strain>
        <tissue evidence="1">Muscle</tissue>
    </source>
</reference>
<protein>
    <submittedName>
        <fullName evidence="1">Uncharacterized protein</fullName>
    </submittedName>
</protein>
<proteinExistence type="predicted"/>
<evidence type="ECO:0000313" key="2">
    <source>
        <dbReference type="Proteomes" id="UP001434883"/>
    </source>
</evidence>
<dbReference type="Proteomes" id="UP001434883">
    <property type="component" value="Unassembled WGS sequence"/>
</dbReference>
<keyword evidence="2" id="KW-1185">Reference proteome</keyword>
<name>A0ABV0QUA6_9TELE</name>
<dbReference type="PANTHER" id="PTHR13950:SF12">
    <property type="entry name" value="DMX-LIKE PROTEIN 1"/>
    <property type="match status" value="1"/>
</dbReference>